<organism evidence="2 3">
    <name type="scientific">Mycobacterium scrofulaceum</name>
    <dbReference type="NCBI Taxonomy" id="1783"/>
    <lineage>
        <taxon>Bacteria</taxon>
        <taxon>Bacillati</taxon>
        <taxon>Actinomycetota</taxon>
        <taxon>Actinomycetes</taxon>
        <taxon>Mycobacteriales</taxon>
        <taxon>Mycobacteriaceae</taxon>
        <taxon>Mycobacterium</taxon>
    </lineage>
</organism>
<comment type="caution">
    <text evidence="2">The sequence shown here is derived from an EMBL/GenBank/DDBJ whole genome shotgun (WGS) entry which is preliminary data.</text>
</comment>
<evidence type="ECO:0008006" key="4">
    <source>
        <dbReference type="Google" id="ProtNLM"/>
    </source>
</evidence>
<feature type="transmembrane region" description="Helical" evidence="1">
    <location>
        <begin position="27"/>
        <end position="45"/>
    </location>
</feature>
<evidence type="ECO:0000313" key="3">
    <source>
        <dbReference type="Proteomes" id="UP000092207"/>
    </source>
</evidence>
<gene>
    <name evidence="2" type="ORF">A5679_15955</name>
</gene>
<accession>A0A1A2VTD3</accession>
<name>A0A1A2VTD3_MYCSC</name>
<reference evidence="2 3" key="1">
    <citation type="submission" date="2016-06" db="EMBL/GenBank/DDBJ databases">
        <authorList>
            <person name="Kjaerup R.B."/>
            <person name="Dalgaard T.S."/>
            <person name="Juul-Madsen H.R."/>
        </authorList>
    </citation>
    <scope>NUCLEOTIDE SEQUENCE [LARGE SCALE GENOMIC DNA]</scope>
    <source>
        <strain evidence="2 3">E2838</strain>
    </source>
</reference>
<keyword evidence="1" id="KW-0812">Transmembrane</keyword>
<dbReference type="AlphaFoldDB" id="A0A1A2VTD3"/>
<protein>
    <recommendedName>
        <fullName evidence="4">PPE family domain-containing protein</fullName>
    </recommendedName>
</protein>
<evidence type="ECO:0000256" key="1">
    <source>
        <dbReference type="SAM" id="Phobius"/>
    </source>
</evidence>
<keyword evidence="1" id="KW-1133">Transmembrane helix</keyword>
<sequence length="101" mass="9889">MYSGPGPGALLTAAAAWEKAAAELYSAWAHISAYCASVAMIAAVLSPRKFVATSITSRARFAAISGGGTVAAKAASNAAAAARAWPAACPACVAAALIHVA</sequence>
<proteinExistence type="predicted"/>
<keyword evidence="1" id="KW-0472">Membrane</keyword>
<dbReference type="Proteomes" id="UP000092207">
    <property type="component" value="Unassembled WGS sequence"/>
</dbReference>
<evidence type="ECO:0000313" key="2">
    <source>
        <dbReference type="EMBL" id="OBI03843.1"/>
    </source>
</evidence>
<dbReference type="EMBL" id="LZJY01000192">
    <property type="protein sequence ID" value="OBI03843.1"/>
    <property type="molecule type" value="Genomic_DNA"/>
</dbReference>